<organism evidence="3 4">
    <name type="scientific">Ramlibacter pallidus</name>
    <dbReference type="NCBI Taxonomy" id="2780087"/>
    <lineage>
        <taxon>Bacteria</taxon>
        <taxon>Pseudomonadati</taxon>
        <taxon>Pseudomonadota</taxon>
        <taxon>Betaproteobacteria</taxon>
        <taxon>Burkholderiales</taxon>
        <taxon>Comamonadaceae</taxon>
        <taxon>Ramlibacter</taxon>
    </lineage>
</organism>
<proteinExistence type="predicted"/>
<name>A0ABR9RZX6_9BURK</name>
<accession>A0ABR9RZX6</accession>
<evidence type="ECO:0000313" key="3">
    <source>
        <dbReference type="EMBL" id="MBE7366780.1"/>
    </source>
</evidence>
<evidence type="ECO:0000256" key="1">
    <source>
        <dbReference type="SAM" id="MobiDB-lite"/>
    </source>
</evidence>
<reference evidence="3 4" key="1">
    <citation type="submission" date="2020-10" db="EMBL/GenBank/DDBJ databases">
        <title>Ramlibacter sp. HM2 16S ribosomal RNA gene Genome sequencing and assembly.</title>
        <authorList>
            <person name="Kang M."/>
        </authorList>
    </citation>
    <scope>NUCLEOTIDE SEQUENCE [LARGE SCALE GENOMIC DNA]</scope>
    <source>
        <strain evidence="3 4">HM2</strain>
    </source>
</reference>
<feature type="compositionally biased region" description="Low complexity" evidence="1">
    <location>
        <begin position="170"/>
        <end position="182"/>
    </location>
</feature>
<keyword evidence="2" id="KW-0812">Transmembrane</keyword>
<feature type="region of interest" description="Disordered" evidence="1">
    <location>
        <begin position="160"/>
        <end position="182"/>
    </location>
</feature>
<keyword evidence="2" id="KW-0472">Membrane</keyword>
<keyword evidence="4" id="KW-1185">Reference proteome</keyword>
<dbReference type="EMBL" id="JADDIV010000001">
    <property type="protein sequence ID" value="MBE7366780.1"/>
    <property type="molecule type" value="Genomic_DNA"/>
</dbReference>
<protein>
    <recommendedName>
        <fullName evidence="5">Type II secretion system protein GspC N-terminal domain-containing protein</fullName>
    </recommendedName>
</protein>
<dbReference type="Proteomes" id="UP000806285">
    <property type="component" value="Unassembled WGS sequence"/>
</dbReference>
<evidence type="ECO:0008006" key="5">
    <source>
        <dbReference type="Google" id="ProtNLM"/>
    </source>
</evidence>
<evidence type="ECO:0000256" key="2">
    <source>
        <dbReference type="SAM" id="Phobius"/>
    </source>
</evidence>
<feature type="transmembrane region" description="Helical" evidence="2">
    <location>
        <begin position="26"/>
        <end position="45"/>
    </location>
</feature>
<sequence>MAFSRNVSMVHGLHVEPAPAVRSADIPWLAAPLWIAILVTAVLWASVGWLSTLSLDAPDAVPADLLGIARPARFQPKAVPRGATHAISEPVTLLHSARVQQIVGVNGEYSINGRPFTAAAGMVWPGSVVRMRVRLAPGECEAQARLVVGGRSTVFRVEATGEPGCRPDARQAAAPAADSAAP</sequence>
<dbReference type="RefSeq" id="WP_193675377.1">
    <property type="nucleotide sequence ID" value="NZ_JADDIV010000001.1"/>
</dbReference>
<comment type="caution">
    <text evidence="3">The sequence shown here is derived from an EMBL/GenBank/DDBJ whole genome shotgun (WGS) entry which is preliminary data.</text>
</comment>
<evidence type="ECO:0000313" key="4">
    <source>
        <dbReference type="Proteomes" id="UP000806285"/>
    </source>
</evidence>
<gene>
    <name evidence="3" type="ORF">IM787_04285</name>
</gene>
<keyword evidence="2" id="KW-1133">Transmembrane helix</keyword>